<keyword evidence="2" id="KW-1185">Reference proteome</keyword>
<reference evidence="1 2" key="1">
    <citation type="submission" date="2019-03" db="EMBL/GenBank/DDBJ databases">
        <title>Genomic Encyclopedia of Type Strains, Phase III (KMG-III): the genomes of soil and plant-associated and newly described type strains.</title>
        <authorList>
            <person name="Whitman W."/>
        </authorList>
    </citation>
    <scope>NUCLEOTIDE SEQUENCE [LARGE SCALE GENOMIC DNA]</scope>
    <source>
        <strain evidence="1 2">CECT 8446</strain>
    </source>
</reference>
<dbReference type="AlphaFoldDB" id="A0A4R6T5C9"/>
<evidence type="ECO:0000313" key="1">
    <source>
        <dbReference type="EMBL" id="TDQ16912.1"/>
    </source>
</evidence>
<comment type="caution">
    <text evidence="1">The sequence shown here is derived from an EMBL/GenBank/DDBJ whole genome shotgun (WGS) entry which is preliminary data.</text>
</comment>
<gene>
    <name evidence="1" type="ORF">DFQ04_1560</name>
</gene>
<accession>A0A4R6T5C9</accession>
<protein>
    <submittedName>
        <fullName evidence="1">Uncharacterized protein</fullName>
    </submittedName>
</protein>
<sequence>MSLKGTLFGDISFLAIEFIYHYDHSTTGVLDSGG</sequence>
<evidence type="ECO:0000313" key="2">
    <source>
        <dbReference type="Proteomes" id="UP000294535"/>
    </source>
</evidence>
<dbReference type="EMBL" id="SNYF01000006">
    <property type="protein sequence ID" value="TDQ16912.1"/>
    <property type="molecule type" value="Genomic_DNA"/>
</dbReference>
<organism evidence="1 2">
    <name type="scientific">Algoriphagus boseongensis</name>
    <dbReference type="NCBI Taxonomy" id="1442587"/>
    <lineage>
        <taxon>Bacteria</taxon>
        <taxon>Pseudomonadati</taxon>
        <taxon>Bacteroidota</taxon>
        <taxon>Cytophagia</taxon>
        <taxon>Cytophagales</taxon>
        <taxon>Cyclobacteriaceae</taxon>
        <taxon>Algoriphagus</taxon>
    </lineage>
</organism>
<proteinExistence type="predicted"/>
<dbReference type="Proteomes" id="UP000294535">
    <property type="component" value="Unassembled WGS sequence"/>
</dbReference>
<name>A0A4R6T5C9_9BACT</name>